<organism evidence="6 7">
    <name type="scientific">Limnohabitans lacus</name>
    <dbReference type="NCBI Taxonomy" id="3045173"/>
    <lineage>
        <taxon>Bacteria</taxon>
        <taxon>Pseudomonadati</taxon>
        <taxon>Pseudomonadota</taxon>
        <taxon>Betaproteobacteria</taxon>
        <taxon>Burkholderiales</taxon>
        <taxon>Comamonadaceae</taxon>
        <taxon>Limnohabitans</taxon>
    </lineage>
</organism>
<evidence type="ECO:0000256" key="1">
    <source>
        <dbReference type="ARBA" id="ARBA00022448"/>
    </source>
</evidence>
<dbReference type="PANTHER" id="PTHR45772:SF2">
    <property type="entry name" value="ABC TRANSPORTER ATP-BINDING PROTEIN"/>
    <property type="match status" value="1"/>
</dbReference>
<keyword evidence="1" id="KW-0813">Transport</keyword>
<evidence type="ECO:0000313" key="7">
    <source>
        <dbReference type="Proteomes" id="UP001431902"/>
    </source>
</evidence>
<dbReference type="EMBL" id="JASGBH010000003">
    <property type="protein sequence ID" value="MDI9233474.1"/>
    <property type="molecule type" value="Genomic_DNA"/>
</dbReference>
<dbReference type="Proteomes" id="UP001431902">
    <property type="component" value="Unassembled WGS sequence"/>
</dbReference>
<evidence type="ECO:0000256" key="4">
    <source>
        <dbReference type="ARBA" id="ARBA00022840"/>
    </source>
</evidence>
<keyword evidence="4 6" id="KW-0067">ATP-binding</keyword>
<dbReference type="SMART" id="SM00382">
    <property type="entry name" value="AAA"/>
    <property type="match status" value="1"/>
</dbReference>
<dbReference type="RefSeq" id="WP_283223862.1">
    <property type="nucleotide sequence ID" value="NZ_JASGBH010000003.1"/>
</dbReference>
<accession>A0ABT6X5T1</accession>
<keyword evidence="2" id="KW-1003">Cell membrane</keyword>
<dbReference type="Pfam" id="PF12399">
    <property type="entry name" value="BCA_ABC_TP_C"/>
    <property type="match status" value="1"/>
</dbReference>
<keyword evidence="7" id="KW-1185">Reference proteome</keyword>
<keyword evidence="2" id="KW-0472">Membrane</keyword>
<dbReference type="InterPro" id="IPR027417">
    <property type="entry name" value="P-loop_NTPase"/>
</dbReference>
<dbReference type="InterPro" id="IPR051120">
    <property type="entry name" value="ABC_AA/LPS_Transport"/>
</dbReference>
<dbReference type="CDD" id="cd03219">
    <property type="entry name" value="ABC_Mj1267_LivG_branched"/>
    <property type="match status" value="1"/>
</dbReference>
<dbReference type="InterPro" id="IPR032823">
    <property type="entry name" value="BCA_ABC_TP_C"/>
</dbReference>
<evidence type="ECO:0000313" key="6">
    <source>
        <dbReference type="EMBL" id="MDI9233474.1"/>
    </source>
</evidence>
<comment type="caution">
    <text evidence="6">The sequence shown here is derived from an EMBL/GenBank/DDBJ whole genome shotgun (WGS) entry which is preliminary data.</text>
</comment>
<feature type="domain" description="ABC transporter" evidence="5">
    <location>
        <begin position="4"/>
        <end position="247"/>
    </location>
</feature>
<proteinExistence type="predicted"/>
<dbReference type="PANTHER" id="PTHR45772">
    <property type="entry name" value="CONSERVED COMPONENT OF ABC TRANSPORTER FOR NATURAL AMINO ACIDS-RELATED"/>
    <property type="match status" value="1"/>
</dbReference>
<dbReference type="InterPro" id="IPR003439">
    <property type="entry name" value="ABC_transporter-like_ATP-bd"/>
</dbReference>
<evidence type="ECO:0000259" key="5">
    <source>
        <dbReference type="PROSITE" id="PS50893"/>
    </source>
</evidence>
<evidence type="ECO:0000256" key="3">
    <source>
        <dbReference type="ARBA" id="ARBA00022741"/>
    </source>
</evidence>
<evidence type="ECO:0000256" key="2">
    <source>
        <dbReference type="ARBA" id="ARBA00022475"/>
    </source>
</evidence>
<keyword evidence="3" id="KW-0547">Nucleotide-binding</keyword>
<dbReference type="PROSITE" id="PS50893">
    <property type="entry name" value="ABC_TRANSPORTER_2"/>
    <property type="match status" value="1"/>
</dbReference>
<protein>
    <submittedName>
        <fullName evidence="6">ABC transporter ATP-binding protein</fullName>
    </submittedName>
</protein>
<dbReference type="Gene3D" id="3.40.50.300">
    <property type="entry name" value="P-loop containing nucleotide triphosphate hydrolases"/>
    <property type="match status" value="1"/>
</dbReference>
<reference evidence="6" key="1">
    <citation type="submission" date="2023-05" db="EMBL/GenBank/DDBJ databases">
        <title>Limnohabitans sp. strain HM2-2 Genome sequencing and assembly.</title>
        <authorList>
            <person name="Jung Y."/>
        </authorList>
    </citation>
    <scope>NUCLEOTIDE SEQUENCE</scope>
    <source>
        <strain evidence="6">HM2-2</strain>
    </source>
</reference>
<gene>
    <name evidence="6" type="ORF">QLQ16_06465</name>
</gene>
<dbReference type="Pfam" id="PF00005">
    <property type="entry name" value="ABC_tran"/>
    <property type="match status" value="1"/>
</dbReference>
<dbReference type="GO" id="GO:0005524">
    <property type="term" value="F:ATP binding"/>
    <property type="evidence" value="ECO:0007669"/>
    <property type="project" value="UniProtKB-KW"/>
</dbReference>
<name>A0ABT6X5T1_9BURK</name>
<dbReference type="InterPro" id="IPR003593">
    <property type="entry name" value="AAA+_ATPase"/>
</dbReference>
<dbReference type="SUPFAM" id="SSF52540">
    <property type="entry name" value="P-loop containing nucleoside triphosphate hydrolases"/>
    <property type="match status" value="1"/>
</dbReference>
<sequence>MSALQVQDLKRHFGGVRALDGVSFELAAGECVALIGPNGAGKSTCFACLAGQQQPQSGQVTWAGHALLDLPPAARLQRGVARTFQVAQTFEALTVLQNLQLVRCAGQLSWWDRLDQRGPQAAQALLESMDLQALRHALVADLPYGAKKRLELAMALAGWPDMQDAPRLLLLDEPAAGLAPEERSVMMALVRQVADSGATVLYTEHNMDAVFGVADRVLVLMQGRLVADGSPEAVAQDPQVRELYLGREFDIQTYKA</sequence>